<proteinExistence type="inferred from homology"/>
<dbReference type="AlphaFoldDB" id="A0A316AMJ9"/>
<dbReference type="Gene3D" id="2.40.30.170">
    <property type="match status" value="1"/>
</dbReference>
<dbReference type="Pfam" id="PF25954">
    <property type="entry name" value="Beta-barrel_RND_2"/>
    <property type="match status" value="1"/>
</dbReference>
<keyword evidence="8" id="KW-1185">Reference proteome</keyword>
<dbReference type="InterPro" id="IPR006143">
    <property type="entry name" value="RND_pump_MFP"/>
</dbReference>
<dbReference type="Pfam" id="PF25919">
    <property type="entry name" value="BSH_CusB"/>
    <property type="match status" value="1"/>
</dbReference>
<dbReference type="OrthoDB" id="9806939at2"/>
<sequence length="401" mass="43745">MKRNEFILLAASWVSGVLLLGCSADQQKSDLAKVTYTCSMHPQIVQNKPGTCPICGMDLVVVVNSTSGATITLGPSQMALANISVRPVGKGMMTHSKPLNGRLVVNPERTTVVSSRIAGRLELLYVRETGVRIAQGQPLYKIYSEELAALQQEYLLAHEQVIQFPLDSRFAAIEKASIQKLKRYDQSASDIENLNPTKKQEPYVLYRAPMSGTVADVGVFEGQYVSEGSPILRIENYSTLWVEADIYPEEARWVGKGKKVEVQIPGSEGDAVPMTIDFITPVIESAGQVVRVRGTIANSTGQWQPGMQAQILLPVEGKTDAITLPVDAVIRDSHGAQVWVQTKPGTFTARSVGLGIENDKQVEIIHGLSEEDKVVATGAYLLYSEYILKKGADPMAAHQHN</sequence>
<comment type="similarity">
    <text evidence="1">Belongs to the membrane fusion protein (MFP) (TC 8.A.1) family.</text>
</comment>
<dbReference type="InterPro" id="IPR058649">
    <property type="entry name" value="CzcB_C"/>
</dbReference>
<evidence type="ECO:0000259" key="3">
    <source>
        <dbReference type="Pfam" id="PF19335"/>
    </source>
</evidence>
<dbReference type="GO" id="GO:0015679">
    <property type="term" value="P:plasma membrane copper ion transport"/>
    <property type="evidence" value="ECO:0007669"/>
    <property type="project" value="TreeGrafter"/>
</dbReference>
<dbReference type="InterPro" id="IPR045800">
    <property type="entry name" value="HMBD"/>
</dbReference>
<dbReference type="PANTHER" id="PTHR30097:SF4">
    <property type="entry name" value="SLR6042 PROTEIN"/>
    <property type="match status" value="1"/>
</dbReference>
<dbReference type="InterPro" id="IPR058792">
    <property type="entry name" value="Beta-barrel_RND_2"/>
</dbReference>
<dbReference type="Pfam" id="PF25975">
    <property type="entry name" value="CzcB_C"/>
    <property type="match status" value="1"/>
</dbReference>
<dbReference type="Gene3D" id="2.40.420.20">
    <property type="match status" value="1"/>
</dbReference>
<evidence type="ECO:0000313" key="7">
    <source>
        <dbReference type="EMBL" id="PWJ58668.1"/>
    </source>
</evidence>
<dbReference type="Pfam" id="PF19335">
    <property type="entry name" value="HMBD"/>
    <property type="match status" value="1"/>
</dbReference>
<dbReference type="PROSITE" id="PS51257">
    <property type="entry name" value="PROKAR_LIPOPROTEIN"/>
    <property type="match status" value="1"/>
</dbReference>
<feature type="domain" description="CusB-like beta-barrel" evidence="5">
    <location>
        <begin position="239"/>
        <end position="312"/>
    </location>
</feature>
<evidence type="ECO:0000259" key="6">
    <source>
        <dbReference type="Pfam" id="PF25975"/>
    </source>
</evidence>
<feature type="domain" description="Heavy metal binding" evidence="3">
    <location>
        <begin position="36"/>
        <end position="60"/>
    </location>
</feature>
<dbReference type="NCBIfam" id="TIGR01730">
    <property type="entry name" value="RND_mfp"/>
    <property type="match status" value="1"/>
</dbReference>
<evidence type="ECO:0000256" key="1">
    <source>
        <dbReference type="ARBA" id="ARBA00009477"/>
    </source>
</evidence>
<dbReference type="InterPro" id="IPR051909">
    <property type="entry name" value="MFP_Cation_Efflux"/>
</dbReference>
<feature type="domain" description="CusB-like barrel-sandwich hybrid" evidence="4">
    <location>
        <begin position="111"/>
        <end position="235"/>
    </location>
</feature>
<dbReference type="RefSeq" id="WP_158281211.1">
    <property type="nucleotide sequence ID" value="NZ_QGDT01000003.1"/>
</dbReference>
<reference evidence="7 8" key="1">
    <citation type="submission" date="2018-03" db="EMBL/GenBank/DDBJ databases">
        <title>Genomic Encyclopedia of Archaeal and Bacterial Type Strains, Phase II (KMG-II): from individual species to whole genera.</title>
        <authorList>
            <person name="Goeker M."/>
        </authorList>
    </citation>
    <scope>NUCLEOTIDE SEQUENCE [LARGE SCALE GENOMIC DNA]</scope>
    <source>
        <strain evidence="7 8">DSM 100346</strain>
    </source>
</reference>
<dbReference type="EMBL" id="QGDT01000003">
    <property type="protein sequence ID" value="PWJ58668.1"/>
    <property type="molecule type" value="Genomic_DNA"/>
</dbReference>
<dbReference type="GO" id="GO:0060003">
    <property type="term" value="P:copper ion export"/>
    <property type="evidence" value="ECO:0007669"/>
    <property type="project" value="TreeGrafter"/>
</dbReference>
<name>A0A316AMJ9_9BACT</name>
<evidence type="ECO:0000313" key="8">
    <source>
        <dbReference type="Proteomes" id="UP000245880"/>
    </source>
</evidence>
<dbReference type="GO" id="GO:0016020">
    <property type="term" value="C:membrane"/>
    <property type="evidence" value="ECO:0007669"/>
    <property type="project" value="InterPro"/>
</dbReference>
<feature type="domain" description="CzcB-like C-terminal circularly permuted SH3-like" evidence="6">
    <location>
        <begin position="323"/>
        <end position="382"/>
    </location>
</feature>
<dbReference type="GO" id="GO:0030288">
    <property type="term" value="C:outer membrane-bounded periplasmic space"/>
    <property type="evidence" value="ECO:0007669"/>
    <property type="project" value="TreeGrafter"/>
</dbReference>
<dbReference type="GO" id="GO:0046914">
    <property type="term" value="F:transition metal ion binding"/>
    <property type="evidence" value="ECO:0007669"/>
    <property type="project" value="TreeGrafter"/>
</dbReference>
<keyword evidence="2" id="KW-0813">Transport</keyword>
<dbReference type="SUPFAM" id="SSF111369">
    <property type="entry name" value="HlyD-like secretion proteins"/>
    <property type="match status" value="1"/>
</dbReference>
<protein>
    <submittedName>
        <fullName evidence="7">Cu(I)/Ag(I) efflux system membrane fusion protein</fullName>
    </submittedName>
</protein>
<comment type="caution">
    <text evidence="7">The sequence shown here is derived from an EMBL/GenBank/DDBJ whole genome shotgun (WGS) entry which is preliminary data.</text>
</comment>
<organism evidence="7 8">
    <name type="scientific">Dyadobacter jejuensis</name>
    <dbReference type="NCBI Taxonomy" id="1082580"/>
    <lineage>
        <taxon>Bacteria</taxon>
        <taxon>Pseudomonadati</taxon>
        <taxon>Bacteroidota</taxon>
        <taxon>Cytophagia</taxon>
        <taxon>Cytophagales</taxon>
        <taxon>Spirosomataceae</taxon>
        <taxon>Dyadobacter</taxon>
    </lineage>
</organism>
<evidence type="ECO:0000256" key="2">
    <source>
        <dbReference type="ARBA" id="ARBA00022448"/>
    </source>
</evidence>
<evidence type="ECO:0000259" key="5">
    <source>
        <dbReference type="Pfam" id="PF25954"/>
    </source>
</evidence>
<dbReference type="InterPro" id="IPR058790">
    <property type="entry name" value="BSH_CusB"/>
</dbReference>
<accession>A0A316AMJ9</accession>
<dbReference type="Proteomes" id="UP000245880">
    <property type="component" value="Unassembled WGS sequence"/>
</dbReference>
<dbReference type="GO" id="GO:0022857">
    <property type="term" value="F:transmembrane transporter activity"/>
    <property type="evidence" value="ECO:0007669"/>
    <property type="project" value="InterPro"/>
</dbReference>
<dbReference type="PANTHER" id="PTHR30097">
    <property type="entry name" value="CATION EFFLUX SYSTEM PROTEIN CUSB"/>
    <property type="match status" value="1"/>
</dbReference>
<evidence type="ECO:0000259" key="4">
    <source>
        <dbReference type="Pfam" id="PF25919"/>
    </source>
</evidence>
<gene>
    <name evidence="7" type="ORF">CLV98_10333</name>
</gene>